<evidence type="ECO:0000313" key="6">
    <source>
        <dbReference type="EMBL" id="KAB1068532.1"/>
    </source>
</evidence>
<dbReference type="AlphaFoldDB" id="A0A6N6MGN0"/>
<comment type="subcellular location">
    <subcellularLocation>
        <location evidence="1">Membrane</location>
        <topology evidence="1">Multi-pass membrane protein</topology>
    </subcellularLocation>
</comment>
<name>A0A6N6MGN0_9HYPH</name>
<protein>
    <submittedName>
        <fullName evidence="6">DoxX family protein</fullName>
    </submittedName>
</protein>
<dbReference type="Proteomes" id="UP000441523">
    <property type="component" value="Unassembled WGS sequence"/>
</dbReference>
<dbReference type="RefSeq" id="WP_150967005.1">
    <property type="nucleotide sequence ID" value="NZ_VZZJ01000051.1"/>
</dbReference>
<evidence type="ECO:0000256" key="4">
    <source>
        <dbReference type="ARBA" id="ARBA00023136"/>
    </source>
</evidence>
<keyword evidence="3 5" id="KW-1133">Transmembrane helix</keyword>
<organism evidence="6 7">
    <name type="scientific">Methylobacterium planeticum</name>
    <dbReference type="NCBI Taxonomy" id="2615211"/>
    <lineage>
        <taxon>Bacteria</taxon>
        <taxon>Pseudomonadati</taxon>
        <taxon>Pseudomonadota</taxon>
        <taxon>Alphaproteobacteria</taxon>
        <taxon>Hyphomicrobiales</taxon>
        <taxon>Methylobacteriaceae</taxon>
        <taxon>Methylobacterium</taxon>
    </lineage>
</organism>
<dbReference type="GO" id="GO:0016020">
    <property type="term" value="C:membrane"/>
    <property type="evidence" value="ECO:0007669"/>
    <property type="project" value="UniProtKB-SubCell"/>
</dbReference>
<proteinExistence type="predicted"/>
<keyword evidence="4 5" id="KW-0472">Membrane</keyword>
<dbReference type="Pfam" id="PF13564">
    <property type="entry name" value="DoxX_2"/>
    <property type="match status" value="1"/>
</dbReference>
<feature type="transmembrane region" description="Helical" evidence="5">
    <location>
        <begin position="45"/>
        <end position="67"/>
    </location>
</feature>
<sequence length="132" mass="13881">MTSTRMGWQIGGRVLRGLLTAFFLVAAGMKFAAVAFEVSGFARFGYPLGFMYAVGAAQLVGAVLLWVRGYVAHGALLLAAIMAGAVASHLRAGDPLLMPVPAFVLMILLAGLAYARRNELSAVAPRASTLLR</sequence>
<comment type="caution">
    <text evidence="6">The sequence shown here is derived from an EMBL/GenBank/DDBJ whole genome shotgun (WGS) entry which is preliminary data.</text>
</comment>
<keyword evidence="2 5" id="KW-0812">Transmembrane</keyword>
<gene>
    <name evidence="6" type="ORF">F6X51_26795</name>
</gene>
<evidence type="ECO:0000256" key="1">
    <source>
        <dbReference type="ARBA" id="ARBA00004141"/>
    </source>
</evidence>
<dbReference type="InterPro" id="IPR032808">
    <property type="entry name" value="DoxX"/>
</dbReference>
<evidence type="ECO:0000313" key="7">
    <source>
        <dbReference type="Proteomes" id="UP000441523"/>
    </source>
</evidence>
<reference evidence="6 7" key="1">
    <citation type="submission" date="2019-09" db="EMBL/GenBank/DDBJ databases">
        <title>YIM 132548 draft genome.</title>
        <authorList>
            <person name="Jiang L."/>
        </authorList>
    </citation>
    <scope>NUCLEOTIDE SEQUENCE [LARGE SCALE GENOMIC DNA]</scope>
    <source>
        <strain evidence="6 7">YIM 132548</strain>
    </source>
</reference>
<feature type="transmembrane region" description="Helical" evidence="5">
    <location>
        <begin position="74"/>
        <end position="90"/>
    </location>
</feature>
<evidence type="ECO:0000256" key="3">
    <source>
        <dbReference type="ARBA" id="ARBA00022989"/>
    </source>
</evidence>
<evidence type="ECO:0000256" key="2">
    <source>
        <dbReference type="ARBA" id="ARBA00022692"/>
    </source>
</evidence>
<keyword evidence="7" id="KW-1185">Reference proteome</keyword>
<feature type="transmembrane region" description="Helical" evidence="5">
    <location>
        <begin position="96"/>
        <end position="115"/>
    </location>
</feature>
<dbReference type="EMBL" id="VZZJ01000051">
    <property type="protein sequence ID" value="KAB1068532.1"/>
    <property type="molecule type" value="Genomic_DNA"/>
</dbReference>
<accession>A0A6N6MGN0</accession>
<evidence type="ECO:0000256" key="5">
    <source>
        <dbReference type="SAM" id="Phobius"/>
    </source>
</evidence>